<evidence type="ECO:0000313" key="2">
    <source>
        <dbReference type="EMBL" id="MBW0467310.1"/>
    </source>
</evidence>
<keyword evidence="1" id="KW-0812">Transmembrane</keyword>
<dbReference type="EMBL" id="AVOT02001549">
    <property type="protein sequence ID" value="MBW0467310.1"/>
    <property type="molecule type" value="Genomic_DNA"/>
</dbReference>
<dbReference type="Proteomes" id="UP000765509">
    <property type="component" value="Unassembled WGS sequence"/>
</dbReference>
<dbReference type="Pfam" id="PF14223">
    <property type="entry name" value="Retrotran_gag_2"/>
    <property type="match status" value="1"/>
</dbReference>
<reference evidence="2" key="1">
    <citation type="submission" date="2021-03" db="EMBL/GenBank/DDBJ databases">
        <title>Draft genome sequence of rust myrtle Austropuccinia psidii MF-1, a brazilian biotype.</title>
        <authorList>
            <person name="Quecine M.C."/>
            <person name="Pachon D.M.R."/>
            <person name="Bonatelli M.L."/>
            <person name="Correr F.H."/>
            <person name="Franceschini L.M."/>
            <person name="Leite T.F."/>
            <person name="Margarido G.R.A."/>
            <person name="Almeida C.A."/>
            <person name="Ferrarezi J.A."/>
            <person name="Labate C.A."/>
        </authorList>
    </citation>
    <scope>NUCLEOTIDE SEQUENCE</scope>
    <source>
        <strain evidence="2">MF-1</strain>
    </source>
</reference>
<dbReference type="OrthoDB" id="5378265at2759"/>
<organism evidence="2 3">
    <name type="scientific">Austropuccinia psidii MF-1</name>
    <dbReference type="NCBI Taxonomy" id="1389203"/>
    <lineage>
        <taxon>Eukaryota</taxon>
        <taxon>Fungi</taxon>
        <taxon>Dikarya</taxon>
        <taxon>Basidiomycota</taxon>
        <taxon>Pucciniomycotina</taxon>
        <taxon>Pucciniomycetes</taxon>
        <taxon>Pucciniales</taxon>
        <taxon>Sphaerophragmiaceae</taxon>
        <taxon>Austropuccinia</taxon>
    </lineage>
</organism>
<sequence>MTYRLYPSIPFSSYLYWLCEPRGKRPTGCIPAFCLLLFTIVIMFSNNLISRLLLTSDNYFTWVTMLESELDIIGALDLILGTDQQSREIQENLNCKAYNLIIQCLNEENISFVPSILSEDNKRNGQFFWNMLKEKYMSNGISSQALAYTKFSQVKFTTTLDFIQEIRTMVSKMLLVGFKLEESALSIMVLSKLP</sequence>
<evidence type="ECO:0000313" key="3">
    <source>
        <dbReference type="Proteomes" id="UP000765509"/>
    </source>
</evidence>
<evidence type="ECO:0000256" key="1">
    <source>
        <dbReference type="SAM" id="Phobius"/>
    </source>
</evidence>
<dbReference type="AlphaFoldDB" id="A0A9Q3BM46"/>
<comment type="caution">
    <text evidence="2">The sequence shown here is derived from an EMBL/GenBank/DDBJ whole genome shotgun (WGS) entry which is preliminary data.</text>
</comment>
<gene>
    <name evidence="2" type="ORF">O181_007025</name>
</gene>
<name>A0A9Q3BM46_9BASI</name>
<accession>A0A9Q3BM46</accession>
<proteinExistence type="predicted"/>
<protein>
    <submittedName>
        <fullName evidence="2">Uncharacterized protein</fullName>
    </submittedName>
</protein>
<keyword evidence="3" id="KW-1185">Reference proteome</keyword>
<feature type="transmembrane region" description="Helical" evidence="1">
    <location>
        <begin position="30"/>
        <end position="49"/>
    </location>
</feature>
<keyword evidence="1" id="KW-1133">Transmembrane helix</keyword>
<keyword evidence="1" id="KW-0472">Membrane</keyword>